<accession>A0A4Y2UYV0</accession>
<evidence type="ECO:0000256" key="1">
    <source>
        <dbReference type="SAM" id="MobiDB-lite"/>
    </source>
</evidence>
<reference evidence="3 4" key="1">
    <citation type="journal article" date="2019" name="Sci. Rep.">
        <title>Orb-weaving spider Araneus ventricosus genome elucidates the spidroin gene catalogue.</title>
        <authorList>
            <person name="Kono N."/>
            <person name="Nakamura H."/>
            <person name="Ohtoshi R."/>
            <person name="Moran D.A.P."/>
            <person name="Shinohara A."/>
            <person name="Yoshida Y."/>
            <person name="Fujiwara M."/>
            <person name="Mori M."/>
            <person name="Tomita M."/>
            <person name="Arakawa K."/>
        </authorList>
    </citation>
    <scope>NUCLEOTIDE SEQUENCE [LARGE SCALE GENOMIC DNA]</scope>
</reference>
<protein>
    <submittedName>
        <fullName evidence="3">Putative RNA-directed DNA polymerase from transposon X-element</fullName>
    </submittedName>
</protein>
<sequence length="261" mass="29298">MFPSPLDYAGLPTVRTNTLDDTPFTKKEIAVVIKNLHKGKAPGPDGIANIIIHQLNKRFPILFMEHFNKCLHLGTFPGTTKLGNIILFKKEGKPEDEASSYRSISLLPTIEKVLDKLVTQRLNYRLERLNKISDNQYGFREGSSTEIAIHNLIKKINEGKKKNHHLLVLSIDIKGAFDNIQHSSIVNYLDNSHCPQNISTIFRNLLLNIKIILNSSKGPASRDQRMGCPQGTSPLELSRKQNSAGNLIQKIQPYKPSPTTL</sequence>
<dbReference type="Proteomes" id="UP000499080">
    <property type="component" value="Unassembled WGS sequence"/>
</dbReference>
<dbReference type="GO" id="GO:0003964">
    <property type="term" value="F:RNA-directed DNA polymerase activity"/>
    <property type="evidence" value="ECO:0007669"/>
    <property type="project" value="UniProtKB-KW"/>
</dbReference>
<dbReference type="AlphaFoldDB" id="A0A4Y2UYV0"/>
<dbReference type="OrthoDB" id="6436235at2759"/>
<evidence type="ECO:0000313" key="3">
    <source>
        <dbReference type="EMBL" id="GBO16790.1"/>
    </source>
</evidence>
<keyword evidence="3" id="KW-0548">Nucleotidyltransferase</keyword>
<feature type="domain" description="Reverse transcriptase" evidence="2">
    <location>
        <begin position="92"/>
        <end position="232"/>
    </location>
</feature>
<keyword evidence="3" id="KW-0808">Transferase</keyword>
<name>A0A4Y2UYV0_ARAVE</name>
<evidence type="ECO:0000313" key="4">
    <source>
        <dbReference type="Proteomes" id="UP000499080"/>
    </source>
</evidence>
<dbReference type="InterPro" id="IPR000477">
    <property type="entry name" value="RT_dom"/>
</dbReference>
<evidence type="ECO:0000259" key="2">
    <source>
        <dbReference type="Pfam" id="PF00078"/>
    </source>
</evidence>
<dbReference type="PANTHER" id="PTHR19446">
    <property type="entry name" value="REVERSE TRANSCRIPTASES"/>
    <property type="match status" value="1"/>
</dbReference>
<proteinExistence type="predicted"/>
<organism evidence="3 4">
    <name type="scientific">Araneus ventricosus</name>
    <name type="common">Orbweaver spider</name>
    <name type="synonym">Epeira ventricosa</name>
    <dbReference type="NCBI Taxonomy" id="182803"/>
    <lineage>
        <taxon>Eukaryota</taxon>
        <taxon>Metazoa</taxon>
        <taxon>Ecdysozoa</taxon>
        <taxon>Arthropoda</taxon>
        <taxon>Chelicerata</taxon>
        <taxon>Arachnida</taxon>
        <taxon>Araneae</taxon>
        <taxon>Araneomorphae</taxon>
        <taxon>Entelegynae</taxon>
        <taxon>Araneoidea</taxon>
        <taxon>Araneidae</taxon>
        <taxon>Araneus</taxon>
    </lineage>
</organism>
<keyword evidence="4" id="KW-1185">Reference proteome</keyword>
<dbReference type="Pfam" id="PF00078">
    <property type="entry name" value="RVT_1"/>
    <property type="match status" value="1"/>
</dbReference>
<feature type="region of interest" description="Disordered" evidence="1">
    <location>
        <begin position="217"/>
        <end position="236"/>
    </location>
</feature>
<comment type="caution">
    <text evidence="3">The sequence shown here is derived from an EMBL/GenBank/DDBJ whole genome shotgun (WGS) entry which is preliminary data.</text>
</comment>
<dbReference type="InterPro" id="IPR043502">
    <property type="entry name" value="DNA/RNA_pol_sf"/>
</dbReference>
<dbReference type="SUPFAM" id="SSF56672">
    <property type="entry name" value="DNA/RNA polymerases"/>
    <property type="match status" value="1"/>
</dbReference>
<dbReference type="EMBL" id="BGPR01040627">
    <property type="protein sequence ID" value="GBO16790.1"/>
    <property type="molecule type" value="Genomic_DNA"/>
</dbReference>
<keyword evidence="3" id="KW-0695">RNA-directed DNA polymerase</keyword>
<gene>
    <name evidence="3" type="primary">X-elementORF2_944</name>
    <name evidence="3" type="ORF">AVEN_103935_1</name>
</gene>